<evidence type="ECO:0000256" key="5">
    <source>
        <dbReference type="ARBA" id="ARBA00022741"/>
    </source>
</evidence>
<keyword evidence="10" id="KW-0067">ATP-binding</keyword>
<evidence type="ECO:0000256" key="8">
    <source>
        <dbReference type="ARBA" id="ARBA00022806"/>
    </source>
</evidence>
<dbReference type="PANTHER" id="PTHR10887">
    <property type="entry name" value="DNA2/NAM7 HELICASE FAMILY"/>
    <property type="match status" value="1"/>
</dbReference>
<feature type="domain" description="Upf1" evidence="16">
    <location>
        <begin position="70"/>
        <end position="227"/>
    </location>
</feature>
<dbReference type="GO" id="GO:0003678">
    <property type="term" value="F:DNA helicase activity"/>
    <property type="evidence" value="ECO:0007669"/>
    <property type="project" value="UniProtKB-EC"/>
</dbReference>
<dbReference type="InterPro" id="IPR041679">
    <property type="entry name" value="DNA2/NAM7-like_C"/>
</dbReference>
<dbReference type="STRING" id="13706.A0A1X2H7M7"/>
<dbReference type="GO" id="GO:0016787">
    <property type="term" value="F:hydrolase activity"/>
    <property type="evidence" value="ECO:0007669"/>
    <property type="project" value="UniProtKB-KW"/>
</dbReference>
<evidence type="ECO:0000256" key="4">
    <source>
        <dbReference type="ARBA" id="ARBA00022723"/>
    </source>
</evidence>
<dbReference type="GO" id="GO:0003724">
    <property type="term" value="F:RNA helicase activity"/>
    <property type="evidence" value="ECO:0007669"/>
    <property type="project" value="UniProtKB-EC"/>
</dbReference>
<organism evidence="17 18">
    <name type="scientific">Syncephalastrum racemosum</name>
    <name type="common">Filamentous fungus</name>
    <dbReference type="NCBI Taxonomy" id="13706"/>
    <lineage>
        <taxon>Eukaryota</taxon>
        <taxon>Fungi</taxon>
        <taxon>Fungi incertae sedis</taxon>
        <taxon>Mucoromycota</taxon>
        <taxon>Mucoromycotina</taxon>
        <taxon>Mucoromycetes</taxon>
        <taxon>Mucorales</taxon>
        <taxon>Syncephalastraceae</taxon>
        <taxon>Syncephalastrum</taxon>
    </lineage>
</organism>
<keyword evidence="9 15" id="KW-0862">Zinc</keyword>
<evidence type="ECO:0000256" key="7">
    <source>
        <dbReference type="ARBA" id="ARBA00022801"/>
    </source>
</evidence>
<dbReference type="InterPro" id="IPR040812">
    <property type="entry name" value="UPF1_1B_dom"/>
</dbReference>
<evidence type="ECO:0000313" key="17">
    <source>
        <dbReference type="EMBL" id="ORY94544.1"/>
    </source>
</evidence>
<evidence type="ECO:0000256" key="14">
    <source>
        <dbReference type="ARBA" id="ARBA00055561"/>
    </source>
</evidence>
<dbReference type="GO" id="GO:0003723">
    <property type="term" value="F:RNA binding"/>
    <property type="evidence" value="ECO:0007669"/>
    <property type="project" value="InterPro"/>
</dbReference>
<comment type="catalytic activity">
    <reaction evidence="13">
        <text>ATP + H2O = ADP + phosphate + H(+)</text>
        <dbReference type="Rhea" id="RHEA:13065"/>
        <dbReference type="ChEBI" id="CHEBI:15377"/>
        <dbReference type="ChEBI" id="CHEBI:15378"/>
        <dbReference type="ChEBI" id="CHEBI:30616"/>
        <dbReference type="ChEBI" id="CHEBI:43474"/>
        <dbReference type="ChEBI" id="CHEBI:456216"/>
        <dbReference type="EC" id="3.6.4.13"/>
    </reaction>
    <physiologicalReaction direction="left-to-right" evidence="13">
        <dbReference type="Rhea" id="RHEA:13066"/>
    </physiologicalReaction>
</comment>
<dbReference type="FunFam" id="3.40.50.300:FF:000097">
    <property type="entry name" value="Regulator of nonsense transcripts 1"/>
    <property type="match status" value="1"/>
</dbReference>
<accession>A0A1X2H7M7</accession>
<dbReference type="Pfam" id="PF09416">
    <property type="entry name" value="UPF1_Zn_bind"/>
    <property type="match status" value="1"/>
</dbReference>
<evidence type="ECO:0000256" key="13">
    <source>
        <dbReference type="ARBA" id="ARBA00049390"/>
    </source>
</evidence>
<keyword evidence="3" id="KW-0963">Cytoplasm</keyword>
<dbReference type="Proteomes" id="UP000242180">
    <property type="component" value="Unassembled WGS sequence"/>
</dbReference>
<evidence type="ECO:0000256" key="6">
    <source>
        <dbReference type="ARBA" id="ARBA00022771"/>
    </source>
</evidence>
<keyword evidence="7" id="KW-0378">Hydrolase</keyword>
<evidence type="ECO:0000256" key="9">
    <source>
        <dbReference type="ARBA" id="ARBA00022833"/>
    </source>
</evidence>
<dbReference type="Pfam" id="PF04851">
    <property type="entry name" value="ResIII"/>
    <property type="match status" value="1"/>
</dbReference>
<dbReference type="PANTHER" id="PTHR10887:SF364">
    <property type="entry name" value="REGULATOR OF NONSENSE TRANSCRIPTS 1"/>
    <property type="match status" value="1"/>
</dbReference>
<dbReference type="SUPFAM" id="SSF52540">
    <property type="entry name" value="P-loop containing nucleoside triphosphate hydrolases"/>
    <property type="match status" value="1"/>
</dbReference>
<evidence type="ECO:0000256" key="2">
    <source>
        <dbReference type="ARBA" id="ARBA00007913"/>
    </source>
</evidence>
<dbReference type="Pfam" id="PF18141">
    <property type="entry name" value="UPF1_1B_dom"/>
    <property type="match status" value="1"/>
</dbReference>
<dbReference type="GO" id="GO:0005737">
    <property type="term" value="C:cytoplasm"/>
    <property type="evidence" value="ECO:0007669"/>
    <property type="project" value="UniProtKB-SubCell"/>
</dbReference>
<comment type="similarity">
    <text evidence="2">Belongs to the DNA2/NAM7 helicase family.</text>
</comment>
<evidence type="ECO:0000256" key="10">
    <source>
        <dbReference type="ARBA" id="ARBA00022840"/>
    </source>
</evidence>
<dbReference type="CDD" id="cd21400">
    <property type="entry name" value="ZBD_UPF1-like"/>
    <property type="match status" value="1"/>
</dbReference>
<dbReference type="OMA" id="QYMQMNG"/>
<protein>
    <submittedName>
        <fullName evidence="17">RNA helicase-domain-containing protein</fullName>
    </submittedName>
</protein>
<keyword evidence="18" id="KW-1185">Reference proteome</keyword>
<name>A0A1X2H7M7_SYNRA</name>
<dbReference type="EMBL" id="MCGN01000007">
    <property type="protein sequence ID" value="ORY94544.1"/>
    <property type="molecule type" value="Genomic_DNA"/>
</dbReference>
<comment type="catalytic activity">
    <reaction evidence="12">
        <text>ATP + H2O = ADP + phosphate + H(+)</text>
        <dbReference type="Rhea" id="RHEA:13065"/>
        <dbReference type="ChEBI" id="CHEBI:15377"/>
        <dbReference type="ChEBI" id="CHEBI:15378"/>
        <dbReference type="ChEBI" id="CHEBI:30616"/>
        <dbReference type="ChEBI" id="CHEBI:43474"/>
        <dbReference type="ChEBI" id="CHEBI:456216"/>
        <dbReference type="EC" id="3.6.4.12"/>
    </reaction>
    <physiologicalReaction direction="left-to-right" evidence="12">
        <dbReference type="Rhea" id="RHEA:13066"/>
    </physiologicalReaction>
</comment>
<dbReference type="InterPro" id="IPR006935">
    <property type="entry name" value="Helicase/UvrB_N"/>
</dbReference>
<evidence type="ECO:0000256" key="3">
    <source>
        <dbReference type="ARBA" id="ARBA00022490"/>
    </source>
</evidence>
<dbReference type="GO" id="GO:0000184">
    <property type="term" value="P:nuclear-transcribed mRNA catabolic process, nonsense-mediated decay"/>
    <property type="evidence" value="ECO:0007669"/>
    <property type="project" value="UniProtKB-KW"/>
</dbReference>
<comment type="caution">
    <text evidence="17">The sequence shown here is derived from an EMBL/GenBank/DDBJ whole genome shotgun (WGS) entry which is preliminary data.</text>
</comment>
<dbReference type="GO" id="GO:0003677">
    <property type="term" value="F:DNA binding"/>
    <property type="evidence" value="ECO:0007669"/>
    <property type="project" value="InterPro"/>
</dbReference>
<evidence type="ECO:0000256" key="15">
    <source>
        <dbReference type="PROSITE-ProRule" id="PRU01341"/>
    </source>
</evidence>
<evidence type="ECO:0000259" key="16">
    <source>
        <dbReference type="PROSITE" id="PS51997"/>
    </source>
</evidence>
<keyword evidence="11" id="KW-0866">Nonsense-mediated mRNA decay</keyword>
<dbReference type="InterPro" id="IPR027417">
    <property type="entry name" value="P-loop_NTPase"/>
</dbReference>
<evidence type="ECO:0000256" key="1">
    <source>
        <dbReference type="ARBA" id="ARBA00004496"/>
    </source>
</evidence>
<dbReference type="OrthoDB" id="6513042at2759"/>
<evidence type="ECO:0000256" key="12">
    <source>
        <dbReference type="ARBA" id="ARBA00048432"/>
    </source>
</evidence>
<dbReference type="CDD" id="cd18039">
    <property type="entry name" value="DEXXQc_UPF1"/>
    <property type="match status" value="1"/>
</dbReference>
<dbReference type="Gene3D" id="2.40.30.230">
    <property type="match status" value="1"/>
</dbReference>
<dbReference type="InterPro" id="IPR041677">
    <property type="entry name" value="DNA2/NAM7_AAA_11"/>
</dbReference>
<dbReference type="InParanoid" id="A0A1X2H7M7"/>
<comment type="subcellular location">
    <subcellularLocation>
        <location evidence="1">Cytoplasm</location>
    </subcellularLocation>
</comment>
<keyword evidence="8 17" id="KW-0347">Helicase</keyword>
<evidence type="ECO:0000313" key="18">
    <source>
        <dbReference type="Proteomes" id="UP000242180"/>
    </source>
</evidence>
<dbReference type="InterPro" id="IPR018999">
    <property type="entry name" value="UPF1_CH/ZBD"/>
</dbReference>
<feature type="region of interest" description="CC/SHH/C" evidence="15">
    <location>
        <begin position="92"/>
        <end position="120"/>
    </location>
</feature>
<dbReference type="PROSITE" id="PS51997">
    <property type="entry name" value="UPF1_CH_RICH"/>
    <property type="match status" value="1"/>
</dbReference>
<keyword evidence="6 15" id="KW-0863">Zinc-finger</keyword>
<dbReference type="InterPro" id="IPR045055">
    <property type="entry name" value="DNA2/NAM7-like"/>
</dbReference>
<dbReference type="GO" id="GO:0005524">
    <property type="term" value="F:ATP binding"/>
    <property type="evidence" value="ECO:0007669"/>
    <property type="project" value="UniProtKB-KW"/>
</dbReference>
<dbReference type="CDD" id="cd18808">
    <property type="entry name" value="SF1_C_Upf1"/>
    <property type="match status" value="1"/>
</dbReference>
<comment type="function">
    <text evidence="14">RNA-dependent helicase required for nonsense-mediated decay (NMD) of aberrant mRNAs containing premature stop codons and modulates the expression level of normal mRNAs. Also capable of unwinding double-stranded DNA and translocating on single-stranded DNA.</text>
</comment>
<dbReference type="Gene3D" id="3.40.50.300">
    <property type="entry name" value="P-loop containing nucleotide triphosphate hydrolases"/>
    <property type="match status" value="2"/>
</dbReference>
<dbReference type="InterPro" id="IPR047187">
    <property type="entry name" value="SF1_C_Upf1"/>
</dbReference>
<dbReference type="Gene3D" id="6.10.140.1240">
    <property type="match status" value="1"/>
</dbReference>
<keyword evidence="5" id="KW-0547">Nucleotide-binding</keyword>
<feature type="region of interest" description="C4" evidence="15">
    <location>
        <begin position="138"/>
        <end position="168"/>
    </location>
</feature>
<dbReference type="GO" id="GO:0008270">
    <property type="term" value="F:zinc ion binding"/>
    <property type="evidence" value="ECO:0007669"/>
    <property type="project" value="UniProtKB-UniRule"/>
</dbReference>
<reference evidence="17 18" key="1">
    <citation type="submission" date="2016-07" db="EMBL/GenBank/DDBJ databases">
        <title>Pervasive Adenine N6-methylation of Active Genes in Fungi.</title>
        <authorList>
            <consortium name="DOE Joint Genome Institute"/>
            <person name="Mondo S.J."/>
            <person name="Dannebaum R.O."/>
            <person name="Kuo R.C."/>
            <person name="Labutti K."/>
            <person name="Haridas S."/>
            <person name="Kuo A."/>
            <person name="Salamov A."/>
            <person name="Ahrendt S.R."/>
            <person name="Lipzen A."/>
            <person name="Sullivan W."/>
            <person name="Andreopoulos W.B."/>
            <person name="Clum A."/>
            <person name="Lindquist E."/>
            <person name="Daum C."/>
            <person name="Ramamoorthy G.K."/>
            <person name="Gryganskyi A."/>
            <person name="Culley D."/>
            <person name="Magnuson J.K."/>
            <person name="James T.Y."/>
            <person name="O'Malley M.A."/>
            <person name="Stajich J.E."/>
            <person name="Spatafora J.W."/>
            <person name="Visel A."/>
            <person name="Grigoriev I.V."/>
        </authorList>
    </citation>
    <scope>NUCLEOTIDE SEQUENCE [LARGE SCALE GENOMIC DNA]</scope>
    <source>
        <strain evidence="17 18">NRRL 2496</strain>
    </source>
</reference>
<evidence type="ECO:0000256" key="11">
    <source>
        <dbReference type="ARBA" id="ARBA00023161"/>
    </source>
</evidence>
<sequence>MDQFEINSQDDFTYLEYSADTQSSQYDFNDLTQTKADRDPDLSLASLSLTQQTTDEGANAKANGTTSFEERNLPDHACQYCGIHSPASVVKCVACSRWFCNSRGNTSGSHIINHLVRAKHKEVMLHPESPLGETVLECYNCGCRNVFLLGFIPAKSDTVVVLLCRQPCAAVPSSKDMNWDTSQWMPLIDDRCFLTWLVKIPPEQEQLRARQITSQQINKLEELWKENGEATLEDLEKPGVDDEPHPVLLRYEDAYQYQNILGPLVKMEADYDRKLKESQTCDDIVVRWDVGLNQKNIAWFYFPKLEMGEVKLAVGDELRLRYRGELHEAWEAAGHVIKIPNNVSDEVALELTRADKVPVECTHNFSVDFVWKSTSFDRMQWAMKTFAVDEKSVSGYIYHRLLGHEVEPQVLKTQMPKRFTAPNLPELNHSQVYAVKSVLQKPLSLIQGPPGTGKTVTSASVVYHLAKMNPGQVLVCAPSNVAVDQLSEKIHQTGLKVVRLTAKSREELDSPVSFLTLHEQVRNNDTNVELQKLIQLKREQGELSAFDEKKYKSLKRACEKEILSNADVICCTCDPRVSKLRFRTVLIDEATQASEPECMIPLILGCKQAVLVGDHQQLGPVIMNKKAARAGLCQSLFERLVILGIRPIRLQVQYRMHPCLSEFPSNMFYEGTLQNGITTNERLRKNVDFPWPVPETPMMFYVNLGNEEISTSGTSYLNRTEASNCEKIVTRFMKAGILPSQIGVVTPYEGQRSYIVQYMQFNGSLRKDLYKDIEVASVDAFQGREKDYIILSCVRSNEHQGIGFLSDPRRLNVALTRAKYGVVILGNPKILSKHPLWHYLLVHYKEKACLVDGALNNLRVSMIQFSRPRKAFRKDDKFRQGLAHQVDAREAFAKPPIPEGRRGTRAFGQEFMQTHDPVGYIPSEIGSLPSSQFSIPFIPSASGPFTQDLSQSSVFNRKTGKQNLETNAGNGNGSARYVPGASTFANHAFAWNAGASQNMYSSQTSIGLALSQSDRLRMMNELASQGGASANPSAFSQDTTYPYEDYKSQDVSSMLSQDFDLRSQASQAYTQY</sequence>
<keyword evidence="4 15" id="KW-0479">Metal-binding</keyword>
<proteinExistence type="inferred from homology"/>
<dbReference type="Pfam" id="PF13087">
    <property type="entry name" value="AAA_12"/>
    <property type="match status" value="1"/>
</dbReference>
<dbReference type="FunCoup" id="A0A1X2H7M7">
    <property type="interactions" value="1105"/>
</dbReference>
<dbReference type="Pfam" id="PF13086">
    <property type="entry name" value="AAA_11"/>
    <property type="match status" value="1"/>
</dbReference>
<feature type="region of interest" description="C3H" evidence="15">
    <location>
        <begin position="78"/>
        <end position="110"/>
    </location>
</feature>
<dbReference type="AlphaFoldDB" id="A0A1X2H7M7"/>
<gene>
    <name evidence="17" type="ORF">BCR43DRAFT_531740</name>
</gene>
<dbReference type="CDD" id="cd21407">
    <property type="entry name" value="1B_UPF1-like"/>
    <property type="match status" value="1"/>
</dbReference>